<accession>A0A9N9GCN4</accession>
<feature type="compositionally biased region" description="Low complexity" evidence="4">
    <location>
        <begin position="129"/>
        <end position="149"/>
    </location>
</feature>
<dbReference type="Proteomes" id="UP000789342">
    <property type="component" value="Unassembled WGS sequence"/>
</dbReference>
<dbReference type="GO" id="GO:0004842">
    <property type="term" value="F:ubiquitin-protein transferase activity"/>
    <property type="evidence" value="ECO:0007669"/>
    <property type="project" value="TreeGrafter"/>
</dbReference>
<dbReference type="InterPro" id="IPR011011">
    <property type="entry name" value="Znf_FYVE_PHD"/>
</dbReference>
<evidence type="ECO:0000256" key="4">
    <source>
        <dbReference type="SAM" id="MobiDB-lite"/>
    </source>
</evidence>
<evidence type="ECO:0000256" key="3">
    <source>
        <dbReference type="ARBA" id="ARBA00022833"/>
    </source>
</evidence>
<name>A0A9N9GCN4_9GLOM</name>
<evidence type="ECO:0000259" key="5">
    <source>
        <dbReference type="PROSITE" id="PS51805"/>
    </source>
</evidence>
<dbReference type="PANTHER" id="PTHR47672:SF1">
    <property type="entry name" value="E3 UBIQUITIN-PROTEIN LIGASE SNT2"/>
    <property type="match status" value="1"/>
</dbReference>
<dbReference type="InterPro" id="IPR001965">
    <property type="entry name" value="Znf_PHD"/>
</dbReference>
<evidence type="ECO:0000313" key="7">
    <source>
        <dbReference type="Proteomes" id="UP000789342"/>
    </source>
</evidence>
<feature type="compositionally biased region" description="Low complexity" evidence="4">
    <location>
        <begin position="106"/>
        <end position="116"/>
    </location>
</feature>
<dbReference type="InterPro" id="IPR019786">
    <property type="entry name" value="Zinc_finger_PHD-type_CS"/>
</dbReference>
<dbReference type="GO" id="GO:0048189">
    <property type="term" value="C:Lid2 complex"/>
    <property type="evidence" value="ECO:0007669"/>
    <property type="project" value="TreeGrafter"/>
</dbReference>
<feature type="compositionally biased region" description="Acidic residues" evidence="4">
    <location>
        <begin position="177"/>
        <end position="187"/>
    </location>
</feature>
<reference evidence="6" key="1">
    <citation type="submission" date="2021-06" db="EMBL/GenBank/DDBJ databases">
        <authorList>
            <person name="Kallberg Y."/>
            <person name="Tangrot J."/>
            <person name="Rosling A."/>
        </authorList>
    </citation>
    <scope>NUCLEOTIDE SEQUENCE</scope>
    <source>
        <strain evidence="6">CL551</strain>
    </source>
</reference>
<dbReference type="InterPro" id="IPR013083">
    <property type="entry name" value="Znf_RING/FYVE/PHD"/>
</dbReference>
<dbReference type="InterPro" id="IPR019787">
    <property type="entry name" value="Znf_PHD-finger"/>
</dbReference>
<organism evidence="6 7">
    <name type="scientific">Acaulospora morrowiae</name>
    <dbReference type="NCBI Taxonomy" id="94023"/>
    <lineage>
        <taxon>Eukaryota</taxon>
        <taxon>Fungi</taxon>
        <taxon>Fungi incertae sedis</taxon>
        <taxon>Mucoromycota</taxon>
        <taxon>Glomeromycotina</taxon>
        <taxon>Glomeromycetes</taxon>
        <taxon>Diversisporales</taxon>
        <taxon>Acaulosporaceae</taxon>
        <taxon>Acaulospora</taxon>
    </lineage>
</organism>
<keyword evidence="7" id="KW-1185">Reference proteome</keyword>
<gene>
    <name evidence="6" type="ORF">AMORRO_LOCUS7643</name>
</gene>
<dbReference type="Pfam" id="PF13831">
    <property type="entry name" value="PHD_2"/>
    <property type="match status" value="1"/>
</dbReference>
<keyword evidence="2" id="KW-0863">Zinc-finger</keyword>
<dbReference type="PANTHER" id="PTHR47672">
    <property type="entry name" value="E3 UBIQUITIN-PROTEIN LIGASE SNT2"/>
    <property type="match status" value="1"/>
</dbReference>
<keyword evidence="3" id="KW-0862">Zinc</keyword>
<feature type="compositionally biased region" description="Basic and acidic residues" evidence="4">
    <location>
        <begin position="60"/>
        <end position="70"/>
    </location>
</feature>
<proteinExistence type="predicted"/>
<dbReference type="InterPro" id="IPR029617">
    <property type="entry name" value="Snt2"/>
</dbReference>
<dbReference type="Pfam" id="PF13832">
    <property type="entry name" value="zf-HC5HC2H_2"/>
    <property type="match status" value="1"/>
</dbReference>
<dbReference type="PROSITE" id="PS51805">
    <property type="entry name" value="EPHD"/>
    <property type="match status" value="1"/>
</dbReference>
<sequence>MSYVISGNSNKNKDEFSNSDSSSSTDVRMEHSGRPAKRVRRASTDDSSLDANSLQQSTEKSQDTLAHEKQASYAEFICSSSSETEFRRGVRRKRDSQASDEDHESSSSSLTEFCPSVKRVRTSRKSQSPHKSSTSSLTEISEVLSSSSDTDSETQEPPSPPETPAHPRKRQLIQSESSDETEEDTDVTTEPQSPSDIPIPQNPCKICGGFDPMNTQYSLMVCVGCQICVHTDCYGISDRKPMGRSWRCDPCLNGRIRNAIKVKKCVLCSHSEKENNAMKRTNGNNWAHVLCATFIPETSFYEPENVFLIMDVEDIKDQRWNVVCSICQKPGGACIQCSSSCNKYFHVTCAQEAGCHLGFEVNAVSLRSDATKTSSSSSKSKSESPDNHIVGMNQNINDGFNGEMICKVYCNDHGIPEGFLTMNTRDPQSHQSALYAYIKKHKKYDLSKRGYKLKTRYTLTIPEHIKKQIEAQKAWYELSTTDDDNKKCLHCSVTRTIKWWPANWPYLPRSDRISIRNSLDIICHRCYQKEKASISESPEDGIKIEDIKHEKEF</sequence>
<feature type="domain" description="PHD-type" evidence="5">
    <location>
        <begin position="262"/>
        <end position="372"/>
    </location>
</feature>
<dbReference type="AlphaFoldDB" id="A0A9N9GCN4"/>
<dbReference type="SUPFAM" id="SSF57903">
    <property type="entry name" value="FYVE/PHD zinc finger"/>
    <property type="match status" value="1"/>
</dbReference>
<feature type="region of interest" description="Disordered" evidence="4">
    <location>
        <begin position="1"/>
        <end position="198"/>
    </location>
</feature>
<protein>
    <submittedName>
        <fullName evidence="6">17976_t:CDS:1</fullName>
    </submittedName>
</protein>
<feature type="region of interest" description="Disordered" evidence="4">
    <location>
        <begin position="370"/>
        <end position="392"/>
    </location>
</feature>
<feature type="compositionally biased region" description="Basic residues" evidence="4">
    <location>
        <begin position="118"/>
        <end position="128"/>
    </location>
</feature>
<evidence type="ECO:0000256" key="1">
    <source>
        <dbReference type="ARBA" id="ARBA00022723"/>
    </source>
</evidence>
<feature type="compositionally biased region" description="Polar residues" evidence="4">
    <location>
        <begin position="45"/>
        <end position="59"/>
    </location>
</feature>
<dbReference type="Gene3D" id="3.30.40.10">
    <property type="entry name" value="Zinc/RING finger domain, C3HC4 (zinc finger)"/>
    <property type="match status" value="2"/>
</dbReference>
<evidence type="ECO:0000313" key="6">
    <source>
        <dbReference type="EMBL" id="CAG8597760.1"/>
    </source>
</evidence>
<dbReference type="PROSITE" id="PS01359">
    <property type="entry name" value="ZF_PHD_1"/>
    <property type="match status" value="1"/>
</dbReference>
<dbReference type="GO" id="GO:0036205">
    <property type="term" value="P:histone catabolic process"/>
    <property type="evidence" value="ECO:0007669"/>
    <property type="project" value="TreeGrafter"/>
</dbReference>
<dbReference type="InterPro" id="IPR034732">
    <property type="entry name" value="EPHD"/>
</dbReference>
<dbReference type="EMBL" id="CAJVPV010005907">
    <property type="protein sequence ID" value="CAG8597760.1"/>
    <property type="molecule type" value="Genomic_DNA"/>
</dbReference>
<comment type="caution">
    <text evidence="6">The sequence shown here is derived from an EMBL/GenBank/DDBJ whole genome shotgun (WGS) entry which is preliminary data.</text>
</comment>
<keyword evidence="1" id="KW-0479">Metal-binding</keyword>
<dbReference type="OrthoDB" id="336088at2759"/>
<dbReference type="SMART" id="SM00249">
    <property type="entry name" value="PHD"/>
    <property type="match status" value="2"/>
</dbReference>
<dbReference type="GO" id="GO:0008270">
    <property type="term" value="F:zinc ion binding"/>
    <property type="evidence" value="ECO:0007669"/>
    <property type="project" value="UniProtKB-KW"/>
</dbReference>
<evidence type="ECO:0000256" key="2">
    <source>
        <dbReference type="ARBA" id="ARBA00022771"/>
    </source>
</evidence>